<dbReference type="AlphaFoldDB" id="A0A7W8ILM1"/>
<dbReference type="PANTHER" id="PTHR33055:SF15">
    <property type="entry name" value="TRANSPOSASE-RELATED"/>
    <property type="match status" value="1"/>
</dbReference>
<evidence type="ECO:0000313" key="4">
    <source>
        <dbReference type="Proteomes" id="UP000568106"/>
    </source>
</evidence>
<dbReference type="NCBIfam" id="NF033542">
    <property type="entry name" value="transpos_IS110"/>
    <property type="match status" value="1"/>
</dbReference>
<keyword evidence="4" id="KW-1185">Reference proteome</keyword>
<dbReference type="InterPro" id="IPR003346">
    <property type="entry name" value="Transposase_20"/>
</dbReference>
<dbReference type="GO" id="GO:0003677">
    <property type="term" value="F:DNA binding"/>
    <property type="evidence" value="ECO:0007669"/>
    <property type="project" value="InterPro"/>
</dbReference>
<feature type="domain" description="Transposase IS110-like N-terminal" evidence="1">
    <location>
        <begin position="9"/>
        <end position="156"/>
    </location>
</feature>
<evidence type="ECO:0000259" key="2">
    <source>
        <dbReference type="Pfam" id="PF02371"/>
    </source>
</evidence>
<protein>
    <submittedName>
        <fullName evidence="3">Transposase</fullName>
    </submittedName>
</protein>
<dbReference type="Pfam" id="PF02371">
    <property type="entry name" value="Transposase_20"/>
    <property type="match status" value="1"/>
</dbReference>
<feature type="domain" description="Transposase IS116/IS110/IS902 C-terminal" evidence="2">
    <location>
        <begin position="253"/>
        <end position="339"/>
    </location>
</feature>
<dbReference type="InterPro" id="IPR002525">
    <property type="entry name" value="Transp_IS110-like_N"/>
</dbReference>
<dbReference type="InterPro" id="IPR047650">
    <property type="entry name" value="Transpos_IS110"/>
</dbReference>
<dbReference type="Proteomes" id="UP000568106">
    <property type="component" value="Unassembled WGS sequence"/>
</dbReference>
<dbReference type="GO" id="GO:0006313">
    <property type="term" value="P:DNA transposition"/>
    <property type="evidence" value="ECO:0007669"/>
    <property type="project" value="InterPro"/>
</dbReference>
<organism evidence="3 4">
    <name type="scientific">Tunturiibacter empetritectus</name>
    <dbReference type="NCBI Taxonomy" id="3069691"/>
    <lineage>
        <taxon>Bacteria</taxon>
        <taxon>Pseudomonadati</taxon>
        <taxon>Acidobacteriota</taxon>
        <taxon>Terriglobia</taxon>
        <taxon>Terriglobales</taxon>
        <taxon>Acidobacteriaceae</taxon>
        <taxon>Tunturiibacter</taxon>
    </lineage>
</organism>
<sequence>MELLHPHCAGLDIHKETVVACVRHFRNGKVTTGIKTFKTTTEELIALSDWLVTEGCTHIVMEATGVYWKPVWHILSDGEFELVLANAGHVKNVPGRKTDVNDAVWLAELMAHGLVKASFVPDQPTQQMRDLLRTRKQFGRERSSHIQRIQKTLEDANIKLDLVVTDVLGLSGRRILQALIAGHTAPKALAALADRRIHATTAQLEAALRGRVTDHHRFMLKLHLDQIDAQDAAIARIDKEVDGNVEPFRVALEMLNGIPGVSSLSAEVIIAEIGVDMSRFETAGHLISWAGLCPRNDESAGKRRSSRMKKGAPWLKTTLVQCAWAAARTKDSYFHAQYHRLRSRRGPKKAIGAVASSLLTTAYHMLKSGTLYQDLGANHFNHRAKDKQALHLIHRLKNLGFNVQITPSPA</sequence>
<dbReference type="Pfam" id="PF01548">
    <property type="entry name" value="DEDD_Tnp_IS110"/>
    <property type="match status" value="1"/>
</dbReference>
<evidence type="ECO:0000313" key="3">
    <source>
        <dbReference type="EMBL" id="MBB5319399.1"/>
    </source>
</evidence>
<name>A0A7W8ILM1_9BACT</name>
<dbReference type="EMBL" id="JACHDY010000008">
    <property type="protein sequence ID" value="MBB5319399.1"/>
    <property type="molecule type" value="Genomic_DNA"/>
</dbReference>
<proteinExistence type="predicted"/>
<gene>
    <name evidence="3" type="ORF">HDF09_004107</name>
</gene>
<reference evidence="3" key="1">
    <citation type="submission" date="2020-08" db="EMBL/GenBank/DDBJ databases">
        <title>Genomic Encyclopedia of Type Strains, Phase IV (KMG-V): Genome sequencing to study the core and pangenomes of soil and plant-associated prokaryotes.</title>
        <authorList>
            <person name="Whitman W."/>
        </authorList>
    </citation>
    <scope>NUCLEOTIDE SEQUENCE [LARGE SCALE GENOMIC DNA]</scope>
    <source>
        <strain evidence="3">M8UP27</strain>
    </source>
</reference>
<accession>A0A7W8ILM1</accession>
<comment type="caution">
    <text evidence="3">The sequence shown here is derived from an EMBL/GenBank/DDBJ whole genome shotgun (WGS) entry which is preliminary data.</text>
</comment>
<dbReference type="GO" id="GO:0004803">
    <property type="term" value="F:transposase activity"/>
    <property type="evidence" value="ECO:0007669"/>
    <property type="project" value="InterPro"/>
</dbReference>
<dbReference type="PANTHER" id="PTHR33055">
    <property type="entry name" value="TRANSPOSASE FOR INSERTION SEQUENCE ELEMENT IS1111A"/>
    <property type="match status" value="1"/>
</dbReference>
<evidence type="ECO:0000259" key="1">
    <source>
        <dbReference type="Pfam" id="PF01548"/>
    </source>
</evidence>